<evidence type="ECO:0000256" key="6">
    <source>
        <dbReference type="ARBA" id="ARBA00023310"/>
    </source>
</evidence>
<evidence type="ECO:0000313" key="8">
    <source>
        <dbReference type="EMBL" id="KRM64754.1"/>
    </source>
</evidence>
<dbReference type="RefSeq" id="WP_056976584.1">
    <property type="nucleotide sequence ID" value="NZ_AYYP01000026.1"/>
</dbReference>
<keyword evidence="6 7" id="KW-0066">ATP synthesis</keyword>
<keyword evidence="4 7" id="KW-0406">Ion transport</keyword>
<reference evidence="8 9" key="1">
    <citation type="journal article" date="2015" name="Genome Announc.">
        <title>Expanding the biotechnology potential of lactobacilli through comparative genomics of 213 strains and associated genera.</title>
        <authorList>
            <person name="Sun Z."/>
            <person name="Harris H.M."/>
            <person name="McCann A."/>
            <person name="Guo C."/>
            <person name="Argimon S."/>
            <person name="Zhang W."/>
            <person name="Yang X."/>
            <person name="Jeffery I.B."/>
            <person name="Cooney J.C."/>
            <person name="Kagawa T.F."/>
            <person name="Liu W."/>
            <person name="Song Y."/>
            <person name="Salvetti E."/>
            <person name="Wrobel A."/>
            <person name="Rasinkangas P."/>
            <person name="Parkhill J."/>
            <person name="Rea M.C."/>
            <person name="O'Sullivan O."/>
            <person name="Ritari J."/>
            <person name="Douillard F.P."/>
            <person name="Paul Ross R."/>
            <person name="Yang R."/>
            <person name="Briner A.E."/>
            <person name="Felis G.E."/>
            <person name="de Vos W.M."/>
            <person name="Barrangou R."/>
            <person name="Klaenhammer T.R."/>
            <person name="Caufield P.W."/>
            <person name="Cui Y."/>
            <person name="Zhang H."/>
            <person name="O'Toole P.W."/>
        </authorList>
    </citation>
    <scope>NUCLEOTIDE SEQUENCE [LARGE SCALE GENOMIC DNA]</scope>
    <source>
        <strain evidence="8 9">DSM 20509</strain>
    </source>
</reference>
<dbReference type="PRINTS" id="PR00125">
    <property type="entry name" value="ATPASEDELTA"/>
</dbReference>
<dbReference type="SUPFAM" id="SSF47928">
    <property type="entry name" value="N-terminal domain of the delta subunit of the F1F0-ATP synthase"/>
    <property type="match status" value="1"/>
</dbReference>
<keyword evidence="7" id="KW-1003">Cell membrane</keyword>
<dbReference type="PATRIC" id="fig|1423718.3.peg.1795"/>
<organism evidence="8 9">
    <name type="scientific">Ligilactobacillus agilis DSM 20509</name>
    <dbReference type="NCBI Taxonomy" id="1423718"/>
    <lineage>
        <taxon>Bacteria</taxon>
        <taxon>Bacillati</taxon>
        <taxon>Bacillota</taxon>
        <taxon>Bacilli</taxon>
        <taxon>Lactobacillales</taxon>
        <taxon>Lactobacillaceae</taxon>
        <taxon>Ligilactobacillus</taxon>
    </lineage>
</organism>
<keyword evidence="9" id="KW-1185">Reference proteome</keyword>
<comment type="caution">
    <text evidence="8">The sequence shown here is derived from an EMBL/GenBank/DDBJ whole genome shotgun (WGS) entry which is preliminary data.</text>
</comment>
<dbReference type="NCBIfam" id="TIGR01145">
    <property type="entry name" value="ATP_synt_delta"/>
    <property type="match status" value="1"/>
</dbReference>
<proteinExistence type="inferred from homology"/>
<keyword evidence="2 7" id="KW-0813">Transport</keyword>
<dbReference type="AlphaFoldDB" id="A0A0R2ADQ3"/>
<comment type="function">
    <text evidence="7">F(1)F(0) ATP synthase produces ATP from ADP in the presence of a proton or sodium gradient. F-type ATPases consist of two structural domains, F(1) containing the extramembraneous catalytic core and F(0) containing the membrane proton channel, linked together by a central stalk and a peripheral stalk. During catalysis, ATP synthesis in the catalytic domain of F(1) is coupled via a rotary mechanism of the central stalk subunits to proton translocation.</text>
</comment>
<evidence type="ECO:0000256" key="3">
    <source>
        <dbReference type="ARBA" id="ARBA00022781"/>
    </source>
</evidence>
<dbReference type="Pfam" id="PF00213">
    <property type="entry name" value="OSCP"/>
    <property type="match status" value="1"/>
</dbReference>
<evidence type="ECO:0000256" key="7">
    <source>
        <dbReference type="HAMAP-Rule" id="MF_01416"/>
    </source>
</evidence>
<evidence type="ECO:0000256" key="2">
    <source>
        <dbReference type="ARBA" id="ARBA00022448"/>
    </source>
</evidence>
<comment type="similarity">
    <text evidence="7">Belongs to the ATPase delta chain family.</text>
</comment>
<dbReference type="HAMAP" id="MF_01416">
    <property type="entry name" value="ATP_synth_delta_bact"/>
    <property type="match status" value="1"/>
</dbReference>
<evidence type="ECO:0000256" key="4">
    <source>
        <dbReference type="ARBA" id="ARBA00023065"/>
    </source>
</evidence>
<dbReference type="GO" id="GO:0005886">
    <property type="term" value="C:plasma membrane"/>
    <property type="evidence" value="ECO:0007669"/>
    <property type="project" value="UniProtKB-SubCell"/>
</dbReference>
<keyword evidence="5 7" id="KW-0472">Membrane</keyword>
<comment type="subcellular location">
    <subcellularLocation>
        <location evidence="7">Cell membrane</location>
        <topology evidence="7">Peripheral membrane protein</topology>
    </subcellularLocation>
    <subcellularLocation>
        <location evidence="1">Membrane</location>
    </subcellularLocation>
</comment>
<dbReference type="GO" id="GO:0046933">
    <property type="term" value="F:proton-transporting ATP synthase activity, rotational mechanism"/>
    <property type="evidence" value="ECO:0007669"/>
    <property type="project" value="UniProtKB-UniRule"/>
</dbReference>
<name>A0A0R2ADQ3_9LACO</name>
<evidence type="ECO:0000313" key="9">
    <source>
        <dbReference type="Proteomes" id="UP000051008"/>
    </source>
</evidence>
<dbReference type="Gene3D" id="1.10.520.20">
    <property type="entry name" value="N-terminal domain of the delta subunit of the F1F0-ATP synthase"/>
    <property type="match status" value="1"/>
</dbReference>
<keyword evidence="7" id="KW-0139">CF(1)</keyword>
<keyword evidence="3 7" id="KW-0375">Hydrogen ion transport</keyword>
<dbReference type="InterPro" id="IPR000711">
    <property type="entry name" value="ATPase_OSCP/dsu"/>
</dbReference>
<dbReference type="EMBL" id="AYYP01000026">
    <property type="protein sequence ID" value="KRM64754.1"/>
    <property type="molecule type" value="Genomic_DNA"/>
</dbReference>
<accession>A0A0R2ADQ3</accession>
<dbReference type="PANTHER" id="PTHR11910">
    <property type="entry name" value="ATP SYNTHASE DELTA CHAIN"/>
    <property type="match status" value="1"/>
</dbReference>
<evidence type="ECO:0000256" key="1">
    <source>
        <dbReference type="ARBA" id="ARBA00004370"/>
    </source>
</evidence>
<evidence type="ECO:0000256" key="5">
    <source>
        <dbReference type="ARBA" id="ARBA00023136"/>
    </source>
</evidence>
<comment type="function">
    <text evidence="7">This protein is part of the stalk that links CF(0) to CF(1). It either transmits conformational changes from CF(0) to CF(1) or is implicated in proton conduction.</text>
</comment>
<dbReference type="GO" id="GO:0045259">
    <property type="term" value="C:proton-transporting ATP synthase complex"/>
    <property type="evidence" value="ECO:0007669"/>
    <property type="project" value="UniProtKB-KW"/>
</dbReference>
<dbReference type="OrthoDB" id="9786633at2"/>
<sequence>MALDNPTVARRYSQALFEVAQEKGQLKDLSLELNELKKGLLAQPQFIIFMASPAIKPEAKVAMINAMTEEASDLTKNLIMMAYDYGRIANLVTIIDAFNNLYDEYEKVVRVKVTTAIKLDKEQEDKLSDSFAKLVGAKKVIVNPQIDESIIGGVVLQSKSYIYDGSIKTKIERIKRLLLK</sequence>
<gene>
    <name evidence="7" type="primary">atpH</name>
    <name evidence="8" type="ORF">FC14_GL001731</name>
</gene>
<dbReference type="Proteomes" id="UP000051008">
    <property type="component" value="Unassembled WGS sequence"/>
</dbReference>
<protein>
    <recommendedName>
        <fullName evidence="7">ATP synthase subunit delta</fullName>
    </recommendedName>
    <alternativeName>
        <fullName evidence="7">ATP synthase F(1) sector subunit delta</fullName>
    </alternativeName>
    <alternativeName>
        <fullName evidence="7">F-type ATPase subunit delta</fullName>
        <shortName evidence="7">F-ATPase subunit delta</shortName>
    </alternativeName>
</protein>
<dbReference type="InterPro" id="IPR026015">
    <property type="entry name" value="ATP_synth_OSCP/delta_N_sf"/>
</dbReference>